<dbReference type="KEGG" id="aab:A4R43_21700"/>
<proteinExistence type="predicted"/>
<keyword evidence="1" id="KW-0175">Coiled coil</keyword>
<keyword evidence="3" id="KW-1185">Reference proteome</keyword>
<dbReference type="EMBL" id="CP015163">
    <property type="protein sequence ID" value="AXB44791.1"/>
    <property type="molecule type" value="Genomic_DNA"/>
</dbReference>
<evidence type="ECO:0000313" key="2">
    <source>
        <dbReference type="EMBL" id="AXB44791.1"/>
    </source>
</evidence>
<feature type="coiled-coil region" evidence="1">
    <location>
        <begin position="176"/>
        <end position="203"/>
    </location>
</feature>
<evidence type="ECO:0000313" key="3">
    <source>
        <dbReference type="Proteomes" id="UP000250434"/>
    </source>
</evidence>
<dbReference type="OrthoDB" id="3615635at2"/>
<organism evidence="2 3">
    <name type="scientific">Amycolatopsis albispora</name>
    <dbReference type="NCBI Taxonomy" id="1804986"/>
    <lineage>
        <taxon>Bacteria</taxon>
        <taxon>Bacillati</taxon>
        <taxon>Actinomycetota</taxon>
        <taxon>Actinomycetes</taxon>
        <taxon>Pseudonocardiales</taxon>
        <taxon>Pseudonocardiaceae</taxon>
        <taxon>Amycolatopsis</taxon>
    </lineage>
</organism>
<protein>
    <submittedName>
        <fullName evidence="2">Uncharacterized protein</fullName>
    </submittedName>
</protein>
<gene>
    <name evidence="2" type="ORF">A4R43_21700</name>
</gene>
<evidence type="ECO:0000256" key="1">
    <source>
        <dbReference type="SAM" id="Coils"/>
    </source>
</evidence>
<dbReference type="Proteomes" id="UP000250434">
    <property type="component" value="Chromosome"/>
</dbReference>
<name>A0A344L9R7_9PSEU</name>
<dbReference type="AlphaFoldDB" id="A0A344L9R7"/>
<sequence length="256" mass="28493">MRALNLLVLLVVTGSIGTMREVSRKLLAAHADDPWHWTYGYSEQDVSKRLADRLGRSARRTPTWPEIEELYAAHLPEAQRGPLLALTAGMFIHAHGKLPKEYTGPVTQPHWATEPVVDADTIRTTIAEVIASTEPLVQAEDAVTSGPREAPSVPSPARSPEESKLWDALAIANRGFLKLQRRFNDLQSELRVAQARAEHSEAARDLHRQMTAGLEGNDLWAMAEQALAQLHPELTRAEVKNLMYERLRRPAGNQLA</sequence>
<accession>A0A344L9R7</accession>
<reference evidence="2 3" key="1">
    <citation type="submission" date="2016-04" db="EMBL/GenBank/DDBJ databases">
        <title>Complete genome sequence and analysis of deep-sea sediment isolate, Amycolatopsis sp. WP1.</title>
        <authorList>
            <person name="Wang H."/>
            <person name="Chen S."/>
            <person name="Wu Q."/>
        </authorList>
    </citation>
    <scope>NUCLEOTIDE SEQUENCE [LARGE SCALE GENOMIC DNA]</scope>
    <source>
        <strain evidence="2 3">WP1</strain>
    </source>
</reference>